<evidence type="ECO:0000313" key="2">
    <source>
        <dbReference type="Proteomes" id="UP000324222"/>
    </source>
</evidence>
<gene>
    <name evidence="1" type="ORF">E2C01_071635</name>
</gene>
<keyword evidence="2" id="KW-1185">Reference proteome</keyword>
<dbReference type="AlphaFoldDB" id="A0A5B7I6Q9"/>
<evidence type="ECO:0000313" key="1">
    <source>
        <dbReference type="EMBL" id="MPC77187.1"/>
    </source>
</evidence>
<dbReference type="Proteomes" id="UP000324222">
    <property type="component" value="Unassembled WGS sequence"/>
</dbReference>
<comment type="caution">
    <text evidence="1">The sequence shown here is derived from an EMBL/GenBank/DDBJ whole genome shotgun (WGS) entry which is preliminary data.</text>
</comment>
<dbReference type="EMBL" id="VSRR010045227">
    <property type="protein sequence ID" value="MPC77187.1"/>
    <property type="molecule type" value="Genomic_DNA"/>
</dbReference>
<accession>A0A5B7I6Q9</accession>
<organism evidence="1 2">
    <name type="scientific">Portunus trituberculatus</name>
    <name type="common">Swimming crab</name>
    <name type="synonym">Neptunus trituberculatus</name>
    <dbReference type="NCBI Taxonomy" id="210409"/>
    <lineage>
        <taxon>Eukaryota</taxon>
        <taxon>Metazoa</taxon>
        <taxon>Ecdysozoa</taxon>
        <taxon>Arthropoda</taxon>
        <taxon>Crustacea</taxon>
        <taxon>Multicrustacea</taxon>
        <taxon>Malacostraca</taxon>
        <taxon>Eumalacostraca</taxon>
        <taxon>Eucarida</taxon>
        <taxon>Decapoda</taxon>
        <taxon>Pleocyemata</taxon>
        <taxon>Brachyura</taxon>
        <taxon>Eubrachyura</taxon>
        <taxon>Portunoidea</taxon>
        <taxon>Portunidae</taxon>
        <taxon>Portuninae</taxon>
        <taxon>Portunus</taxon>
    </lineage>
</organism>
<protein>
    <submittedName>
        <fullName evidence="1">Uncharacterized protein</fullName>
    </submittedName>
</protein>
<sequence length="59" mass="6783">MSHLNKPLQVRSQLLHMLPQPQPHVHCYLVIAAPPSVNFASHISNQFLSSKKNNINYRH</sequence>
<reference evidence="1 2" key="1">
    <citation type="submission" date="2019-05" db="EMBL/GenBank/DDBJ databases">
        <title>Another draft genome of Portunus trituberculatus and its Hox gene families provides insights of decapod evolution.</title>
        <authorList>
            <person name="Jeong J.-H."/>
            <person name="Song I."/>
            <person name="Kim S."/>
            <person name="Choi T."/>
            <person name="Kim D."/>
            <person name="Ryu S."/>
            <person name="Kim W."/>
        </authorList>
    </citation>
    <scope>NUCLEOTIDE SEQUENCE [LARGE SCALE GENOMIC DNA]</scope>
    <source>
        <tissue evidence="1">Muscle</tissue>
    </source>
</reference>
<name>A0A5B7I6Q9_PORTR</name>
<proteinExistence type="predicted"/>